<protein>
    <submittedName>
        <fullName evidence="2">DUF4345 domain-containing protein</fullName>
    </submittedName>
</protein>
<keyword evidence="1" id="KW-0472">Membrane</keyword>
<dbReference type="Proteomes" id="UP000321456">
    <property type="component" value="Unassembled WGS sequence"/>
</dbReference>
<keyword evidence="3" id="KW-1185">Reference proteome</keyword>
<dbReference type="Pfam" id="PF14248">
    <property type="entry name" value="DUF4345"/>
    <property type="match status" value="1"/>
</dbReference>
<name>A0A5C8V048_9FLAO</name>
<dbReference type="EMBL" id="VRUR01000002">
    <property type="protein sequence ID" value="TXN34980.1"/>
    <property type="molecule type" value="Genomic_DNA"/>
</dbReference>
<sequence>MTNQKAQKTILTLAAIGLIPIALGYGLVPEKTLTPLYDFSTESINLKHIMRAIMGLYFGQIVIWFIGASKEEFRRPAMYCLVVFMLGLAAGRVLSLVIDGIPHWLLVVYLVLELGFGLMGLRLIRKSD</sequence>
<feature type="transmembrane region" description="Helical" evidence="1">
    <location>
        <begin position="48"/>
        <end position="66"/>
    </location>
</feature>
<organism evidence="2 3">
    <name type="scientific">Flagellimonas hymeniacidonis</name>
    <dbReference type="NCBI Taxonomy" id="2603628"/>
    <lineage>
        <taxon>Bacteria</taxon>
        <taxon>Pseudomonadati</taxon>
        <taxon>Bacteroidota</taxon>
        <taxon>Flavobacteriia</taxon>
        <taxon>Flavobacteriales</taxon>
        <taxon>Flavobacteriaceae</taxon>
        <taxon>Flagellimonas</taxon>
    </lineage>
</organism>
<gene>
    <name evidence="2" type="ORF">FVB32_10305</name>
</gene>
<dbReference type="RefSeq" id="WP_147743714.1">
    <property type="nucleotide sequence ID" value="NZ_VRUR01000002.1"/>
</dbReference>
<keyword evidence="1" id="KW-1133">Transmembrane helix</keyword>
<feature type="transmembrane region" description="Helical" evidence="1">
    <location>
        <begin position="78"/>
        <end position="98"/>
    </location>
</feature>
<feature type="transmembrane region" description="Helical" evidence="1">
    <location>
        <begin position="104"/>
        <end position="124"/>
    </location>
</feature>
<proteinExistence type="predicted"/>
<evidence type="ECO:0000313" key="2">
    <source>
        <dbReference type="EMBL" id="TXN34980.1"/>
    </source>
</evidence>
<reference evidence="2 3" key="1">
    <citation type="submission" date="2019-08" db="EMBL/GenBank/DDBJ databases">
        <title>Professor.</title>
        <authorList>
            <person name="Park J.S."/>
        </authorList>
    </citation>
    <scope>NUCLEOTIDE SEQUENCE [LARGE SCALE GENOMIC DNA]</scope>
    <source>
        <strain evidence="2 3">176CP5-101</strain>
    </source>
</reference>
<accession>A0A5C8V048</accession>
<keyword evidence="1" id="KW-0812">Transmembrane</keyword>
<comment type="caution">
    <text evidence="2">The sequence shown here is derived from an EMBL/GenBank/DDBJ whole genome shotgun (WGS) entry which is preliminary data.</text>
</comment>
<evidence type="ECO:0000313" key="3">
    <source>
        <dbReference type="Proteomes" id="UP000321456"/>
    </source>
</evidence>
<evidence type="ECO:0000256" key="1">
    <source>
        <dbReference type="SAM" id="Phobius"/>
    </source>
</evidence>
<dbReference type="InterPro" id="IPR025597">
    <property type="entry name" value="DUF4345"/>
</dbReference>
<dbReference type="AlphaFoldDB" id="A0A5C8V048"/>